<feature type="transmembrane region" description="Helical" evidence="6">
    <location>
        <begin position="142"/>
        <end position="160"/>
    </location>
</feature>
<dbReference type="Proteomes" id="UP000297982">
    <property type="component" value="Unassembled WGS sequence"/>
</dbReference>
<dbReference type="PANTHER" id="PTHR30474:SF1">
    <property type="entry name" value="PEPTIDOGLYCAN GLYCOSYLTRANSFERASE MRDB"/>
    <property type="match status" value="1"/>
</dbReference>
<keyword evidence="2 6" id="KW-0812">Transmembrane</keyword>
<gene>
    <name evidence="7" type="ORF">E4663_12360</name>
</gene>
<dbReference type="PANTHER" id="PTHR30474">
    <property type="entry name" value="CELL CYCLE PROTEIN"/>
    <property type="match status" value="1"/>
</dbReference>
<evidence type="ECO:0000256" key="2">
    <source>
        <dbReference type="ARBA" id="ARBA00022692"/>
    </source>
</evidence>
<proteinExistence type="predicted"/>
<feature type="transmembrane region" description="Helical" evidence="6">
    <location>
        <begin position="315"/>
        <end position="335"/>
    </location>
</feature>
<evidence type="ECO:0000313" key="7">
    <source>
        <dbReference type="EMBL" id="TGB02963.1"/>
    </source>
</evidence>
<dbReference type="InterPro" id="IPR001182">
    <property type="entry name" value="FtsW/RodA"/>
</dbReference>
<feature type="transmembrane region" description="Helical" evidence="6">
    <location>
        <begin position="277"/>
        <end position="303"/>
    </location>
</feature>
<evidence type="ECO:0000256" key="3">
    <source>
        <dbReference type="ARBA" id="ARBA00022960"/>
    </source>
</evidence>
<sequence>MDTTNSRVPTDLILVLLFFMGISIASLYNMEQLSQGHDGFAFKQAVWFTAGTAILVGIRFFDLHQLYKLSLPAYLFGIALLAVLLVSPASIAEPVNGAKSWFTLPGFSLQPSEFTKITTIMYLAATIVNHKKKFQKHTFKTDLYLLFKLVAVTAIPVILIMQQPDFGTSVVYLVILGATVIFSGINWKLISLTALLFIGVAAGLMFAAVQYTELATTALPIDQYQVDRLETWLSGGEQQSDESYQVSKSLTAIGSGQLLGKGIGDLQVYIPEAQTDFIFAIVGESFGFIGCSFLILVYFYLIYRMMTLGLQMSSIDSYGSYFCFGFLIMLSVHAFQNISMTIGVMPITGIPLLLISYGGSSVLATMLGMGVLYRIYEEYLTSQERMF</sequence>
<feature type="transmembrane region" description="Helical" evidence="6">
    <location>
        <begin position="192"/>
        <end position="211"/>
    </location>
</feature>
<feature type="transmembrane region" description="Helical" evidence="6">
    <location>
        <begin position="40"/>
        <end position="61"/>
    </location>
</feature>
<dbReference type="PROSITE" id="PS00428">
    <property type="entry name" value="FTSW_RODA_SPOVE"/>
    <property type="match status" value="1"/>
</dbReference>
<organism evidence="7 8">
    <name type="scientific">Halobacillus salinus</name>
    <dbReference type="NCBI Taxonomy" id="192814"/>
    <lineage>
        <taxon>Bacteria</taxon>
        <taxon>Bacillati</taxon>
        <taxon>Bacillota</taxon>
        <taxon>Bacilli</taxon>
        <taxon>Bacillales</taxon>
        <taxon>Bacillaceae</taxon>
        <taxon>Halobacillus</taxon>
    </lineage>
</organism>
<dbReference type="GO" id="GO:0032153">
    <property type="term" value="C:cell division site"/>
    <property type="evidence" value="ECO:0007669"/>
    <property type="project" value="TreeGrafter"/>
</dbReference>
<dbReference type="STRING" id="192814.GCA_900166575_02695"/>
<keyword evidence="4 6" id="KW-1133">Transmembrane helix</keyword>
<evidence type="ECO:0000256" key="1">
    <source>
        <dbReference type="ARBA" id="ARBA00004141"/>
    </source>
</evidence>
<comment type="caution">
    <text evidence="7">The sequence shown here is derived from an EMBL/GenBank/DDBJ whole genome shotgun (WGS) entry which is preliminary data.</text>
</comment>
<name>A0A4Z0H0F0_9BACI</name>
<evidence type="ECO:0000256" key="4">
    <source>
        <dbReference type="ARBA" id="ARBA00022989"/>
    </source>
</evidence>
<dbReference type="GO" id="GO:0051301">
    <property type="term" value="P:cell division"/>
    <property type="evidence" value="ECO:0007669"/>
    <property type="project" value="InterPro"/>
</dbReference>
<keyword evidence="8" id="KW-1185">Reference proteome</keyword>
<evidence type="ECO:0000256" key="6">
    <source>
        <dbReference type="SAM" id="Phobius"/>
    </source>
</evidence>
<evidence type="ECO:0000313" key="8">
    <source>
        <dbReference type="Proteomes" id="UP000297982"/>
    </source>
</evidence>
<accession>A0A4Z0H0F0</accession>
<feature type="transmembrane region" description="Helical" evidence="6">
    <location>
        <begin position="73"/>
        <end position="92"/>
    </location>
</feature>
<comment type="subcellular location">
    <subcellularLocation>
        <location evidence="1">Membrane</location>
        <topology evidence="1">Multi-pass membrane protein</topology>
    </subcellularLocation>
</comment>
<feature type="transmembrane region" description="Helical" evidence="6">
    <location>
        <begin position="12"/>
        <end position="28"/>
    </location>
</feature>
<dbReference type="RefSeq" id="WP_135327866.1">
    <property type="nucleotide sequence ID" value="NZ_SRJC01000002.1"/>
</dbReference>
<dbReference type="Pfam" id="PF01098">
    <property type="entry name" value="FTSW_RODA_SPOVE"/>
    <property type="match status" value="1"/>
</dbReference>
<dbReference type="GO" id="GO:0015648">
    <property type="term" value="F:lipid-linked peptidoglycan transporter activity"/>
    <property type="evidence" value="ECO:0007669"/>
    <property type="project" value="TreeGrafter"/>
</dbReference>
<dbReference type="GO" id="GO:0008360">
    <property type="term" value="P:regulation of cell shape"/>
    <property type="evidence" value="ECO:0007669"/>
    <property type="project" value="UniProtKB-KW"/>
</dbReference>
<keyword evidence="5 6" id="KW-0472">Membrane</keyword>
<dbReference type="EMBL" id="SRJC01000002">
    <property type="protein sequence ID" value="TGB02963.1"/>
    <property type="molecule type" value="Genomic_DNA"/>
</dbReference>
<dbReference type="GO" id="GO:0005886">
    <property type="term" value="C:plasma membrane"/>
    <property type="evidence" value="ECO:0007669"/>
    <property type="project" value="TreeGrafter"/>
</dbReference>
<keyword evidence="3" id="KW-0133">Cell shape</keyword>
<evidence type="ECO:0000256" key="5">
    <source>
        <dbReference type="ARBA" id="ARBA00023136"/>
    </source>
</evidence>
<feature type="transmembrane region" description="Helical" evidence="6">
    <location>
        <begin position="112"/>
        <end position="130"/>
    </location>
</feature>
<dbReference type="InterPro" id="IPR018365">
    <property type="entry name" value="Cell_cycle_FtsW-rel_CS"/>
</dbReference>
<feature type="transmembrane region" description="Helical" evidence="6">
    <location>
        <begin position="355"/>
        <end position="376"/>
    </location>
</feature>
<dbReference type="AlphaFoldDB" id="A0A4Z0H0F0"/>
<reference evidence="7 8" key="1">
    <citation type="journal article" date="2003" name="Int. J. Syst. Evol. Microbiol.">
        <title>Halobacillus salinus sp. nov., isolated from a salt lake on the coast of the East Sea in Korea.</title>
        <authorList>
            <person name="Yoon J.H."/>
            <person name="Kang K.H."/>
            <person name="Park Y.H."/>
        </authorList>
    </citation>
    <scope>NUCLEOTIDE SEQUENCE [LARGE SCALE GENOMIC DNA]</scope>
    <source>
        <strain evidence="7 8">HSL-3</strain>
    </source>
</reference>
<protein>
    <submittedName>
        <fullName evidence="7">Rod shape-determining protein RodA</fullName>
    </submittedName>
</protein>
<feature type="transmembrane region" description="Helical" evidence="6">
    <location>
        <begin position="166"/>
        <end position="185"/>
    </location>
</feature>